<sequence length="273" mass="30601">MASGTITSSEYISHHLTNLTFGNHPENGWSFAHSAVEAAEMGFWAINVDTMLWSLGLGILFLWLFRKVAKNVTAGVPNGTQNFIESIVEFVDDNVKGIFHYKNAVIAPLALTIFVWIFLMNTMDLVPVDWIPYVAGQMGIHFMKVVPTTDVNATLGMAFSVFGLIVYYSIKQKGFGGFFAELAFNPLGKWLLPFNLFLEVVGLLAKPVSLALRLFGNMYAGEMIFILIALLPFWLQWILSVPWAIFHILVITLQAFIFMVLTIVYLAMAHDDH</sequence>
<evidence type="ECO:0000256" key="1">
    <source>
        <dbReference type="ARBA" id="ARBA00004141"/>
    </source>
</evidence>
<keyword evidence="6 12" id="KW-0812">Transmembrane</keyword>
<dbReference type="EMBL" id="JAUOPG010000003">
    <property type="protein sequence ID" value="MDO6453180.1"/>
    <property type="molecule type" value="Genomic_DNA"/>
</dbReference>
<evidence type="ECO:0000256" key="13">
    <source>
        <dbReference type="RuleBase" id="RU000483"/>
    </source>
</evidence>
<dbReference type="PANTHER" id="PTHR42823:SF3">
    <property type="entry name" value="ATP SYNTHASE SUBUNIT A, CHLOROPLASTIC"/>
    <property type="match status" value="1"/>
</dbReference>
<dbReference type="GO" id="GO:0046933">
    <property type="term" value="F:proton-transporting ATP synthase activity, rotational mechanism"/>
    <property type="evidence" value="ECO:0007669"/>
    <property type="project" value="UniProtKB-UniRule"/>
</dbReference>
<dbReference type="GO" id="GO:0045259">
    <property type="term" value="C:proton-transporting ATP synthase complex"/>
    <property type="evidence" value="ECO:0007669"/>
    <property type="project" value="UniProtKB-KW"/>
</dbReference>
<dbReference type="SUPFAM" id="SSF81336">
    <property type="entry name" value="F1F0 ATP synthase subunit A"/>
    <property type="match status" value="1"/>
</dbReference>
<organism evidence="14 16">
    <name type="scientific">Neptunomonas phycophila</name>
    <dbReference type="NCBI Taxonomy" id="1572645"/>
    <lineage>
        <taxon>Bacteria</taxon>
        <taxon>Pseudomonadati</taxon>
        <taxon>Pseudomonadota</taxon>
        <taxon>Gammaproteobacteria</taxon>
        <taxon>Oceanospirillales</taxon>
        <taxon>Oceanospirillaceae</taxon>
        <taxon>Neptunomonas</taxon>
    </lineage>
</organism>
<dbReference type="GO" id="GO:0042777">
    <property type="term" value="P:proton motive force-driven plasma membrane ATP synthesis"/>
    <property type="evidence" value="ECO:0007669"/>
    <property type="project" value="TreeGrafter"/>
</dbReference>
<dbReference type="AlphaFoldDB" id="A0AAW7XK25"/>
<feature type="transmembrane region" description="Helical" evidence="12">
    <location>
        <begin position="43"/>
        <end position="65"/>
    </location>
</feature>
<dbReference type="PRINTS" id="PR00123">
    <property type="entry name" value="ATPASEA"/>
</dbReference>
<reference evidence="14" key="1">
    <citation type="submission" date="2023-07" db="EMBL/GenBank/DDBJ databases">
        <title>Genome content predicts the carbon catabolic preferences of heterotrophic bacteria.</title>
        <authorList>
            <person name="Gralka M."/>
        </authorList>
    </citation>
    <scope>NUCLEOTIDE SEQUENCE</scope>
    <source>
        <strain evidence="15">5G01</strain>
        <strain evidence="14">I2M16</strain>
    </source>
</reference>
<comment type="subcellular location">
    <subcellularLocation>
        <location evidence="12 13">Cell membrane</location>
        <topology evidence="12 13">Multi-pass membrane protein</topology>
    </subcellularLocation>
    <subcellularLocation>
        <location evidence="1">Membrane</location>
        <topology evidence="1">Multi-pass membrane protein</topology>
    </subcellularLocation>
</comment>
<evidence type="ECO:0000256" key="3">
    <source>
        <dbReference type="ARBA" id="ARBA00022448"/>
    </source>
</evidence>
<dbReference type="HAMAP" id="MF_01393">
    <property type="entry name" value="ATP_synth_a_bact"/>
    <property type="match status" value="1"/>
</dbReference>
<keyword evidence="3 12" id="KW-0813">Transport</keyword>
<dbReference type="PROSITE" id="PS00449">
    <property type="entry name" value="ATPASE_A"/>
    <property type="match status" value="1"/>
</dbReference>
<keyword evidence="10 12" id="KW-0472">Membrane</keyword>
<dbReference type="NCBIfam" id="TIGR01131">
    <property type="entry name" value="ATP_synt_6_or_A"/>
    <property type="match status" value="1"/>
</dbReference>
<protein>
    <recommendedName>
        <fullName evidence="12 13">ATP synthase subunit a</fullName>
    </recommendedName>
    <alternativeName>
        <fullName evidence="12">ATP synthase F0 sector subunit a</fullName>
    </alternativeName>
    <alternativeName>
        <fullName evidence="12">F-ATPase subunit 6</fullName>
    </alternativeName>
</protein>
<dbReference type="FunFam" id="1.20.120.220:FF:000002">
    <property type="entry name" value="ATP synthase subunit a"/>
    <property type="match status" value="1"/>
</dbReference>
<evidence type="ECO:0000256" key="9">
    <source>
        <dbReference type="ARBA" id="ARBA00023065"/>
    </source>
</evidence>
<feature type="transmembrane region" description="Helical" evidence="12">
    <location>
        <begin position="190"/>
        <end position="212"/>
    </location>
</feature>
<evidence type="ECO:0000256" key="8">
    <source>
        <dbReference type="ARBA" id="ARBA00022989"/>
    </source>
</evidence>
<feature type="transmembrane region" description="Helical" evidence="12">
    <location>
        <begin position="99"/>
        <end position="118"/>
    </location>
</feature>
<proteinExistence type="inferred from homology"/>
<dbReference type="InterPro" id="IPR045082">
    <property type="entry name" value="ATP_syn_F0_a_bact/chloroplast"/>
</dbReference>
<evidence type="ECO:0000256" key="4">
    <source>
        <dbReference type="ARBA" id="ARBA00022475"/>
    </source>
</evidence>
<feature type="transmembrane region" description="Helical" evidence="12">
    <location>
        <begin position="219"/>
        <end position="239"/>
    </location>
</feature>
<dbReference type="InterPro" id="IPR035908">
    <property type="entry name" value="F0_ATP_A_sf"/>
</dbReference>
<name>A0AAW7XK25_9GAMM</name>
<evidence type="ECO:0000313" key="15">
    <source>
        <dbReference type="EMBL" id="MDP2522979.1"/>
    </source>
</evidence>
<evidence type="ECO:0000313" key="17">
    <source>
        <dbReference type="Proteomes" id="UP001177341"/>
    </source>
</evidence>
<keyword evidence="11 12" id="KW-0066">ATP synthesis</keyword>
<keyword evidence="4 12" id="KW-1003">Cell membrane</keyword>
<evidence type="ECO:0000256" key="10">
    <source>
        <dbReference type="ARBA" id="ARBA00023136"/>
    </source>
</evidence>
<evidence type="ECO:0000256" key="7">
    <source>
        <dbReference type="ARBA" id="ARBA00022781"/>
    </source>
</evidence>
<dbReference type="PANTHER" id="PTHR42823">
    <property type="entry name" value="ATP SYNTHASE SUBUNIT A, CHLOROPLASTIC"/>
    <property type="match status" value="1"/>
</dbReference>
<evidence type="ECO:0000313" key="14">
    <source>
        <dbReference type="EMBL" id="MDO6453180.1"/>
    </source>
</evidence>
<dbReference type="Proteomes" id="UP001169862">
    <property type="component" value="Unassembled WGS sequence"/>
</dbReference>
<dbReference type="NCBIfam" id="NF004477">
    <property type="entry name" value="PRK05815.1-1"/>
    <property type="match status" value="1"/>
</dbReference>
<comment type="function">
    <text evidence="12 13">Key component of the proton channel; it plays a direct role in the translocation of protons across the membrane.</text>
</comment>
<dbReference type="InterPro" id="IPR000568">
    <property type="entry name" value="ATP_synth_F0_asu"/>
</dbReference>
<feature type="transmembrane region" description="Helical" evidence="12">
    <location>
        <begin position="153"/>
        <end position="170"/>
    </location>
</feature>
<keyword evidence="9 12" id="KW-0406">Ion transport</keyword>
<dbReference type="Gene3D" id="1.20.120.220">
    <property type="entry name" value="ATP synthase, F0 complex, subunit A"/>
    <property type="match status" value="1"/>
</dbReference>
<keyword evidence="8 12" id="KW-1133">Transmembrane helix</keyword>
<feature type="transmembrane region" description="Helical" evidence="12">
    <location>
        <begin position="245"/>
        <end position="268"/>
    </location>
</feature>
<evidence type="ECO:0000256" key="12">
    <source>
        <dbReference type="HAMAP-Rule" id="MF_01393"/>
    </source>
</evidence>
<gene>
    <name evidence="12 14" type="primary">atpB</name>
    <name evidence="14" type="ORF">Q4490_06345</name>
    <name evidence="15" type="ORF">Q8W30_10410</name>
</gene>
<evidence type="ECO:0000313" key="16">
    <source>
        <dbReference type="Proteomes" id="UP001169862"/>
    </source>
</evidence>
<dbReference type="EMBL" id="JAUYVO010000006">
    <property type="protein sequence ID" value="MDP2522979.1"/>
    <property type="molecule type" value="Genomic_DNA"/>
</dbReference>
<keyword evidence="17" id="KW-1185">Reference proteome</keyword>
<dbReference type="Pfam" id="PF00119">
    <property type="entry name" value="ATP-synt_A"/>
    <property type="match status" value="1"/>
</dbReference>
<evidence type="ECO:0000256" key="2">
    <source>
        <dbReference type="ARBA" id="ARBA00006810"/>
    </source>
</evidence>
<accession>A0AAW7XK25</accession>
<dbReference type="GeneID" id="89458031"/>
<evidence type="ECO:0000256" key="5">
    <source>
        <dbReference type="ARBA" id="ARBA00022547"/>
    </source>
</evidence>
<comment type="caution">
    <text evidence="14">The sequence shown here is derived from an EMBL/GenBank/DDBJ whole genome shotgun (WGS) entry which is preliminary data.</text>
</comment>
<evidence type="ECO:0000256" key="6">
    <source>
        <dbReference type="ARBA" id="ARBA00022692"/>
    </source>
</evidence>
<comment type="similarity">
    <text evidence="2 12 13">Belongs to the ATPase A chain family.</text>
</comment>
<keyword evidence="7 12" id="KW-0375">Hydrogen ion transport</keyword>
<keyword evidence="5 12" id="KW-0138">CF(0)</keyword>
<dbReference type="GO" id="GO:0005886">
    <property type="term" value="C:plasma membrane"/>
    <property type="evidence" value="ECO:0007669"/>
    <property type="project" value="UniProtKB-SubCell"/>
</dbReference>
<dbReference type="InterPro" id="IPR023011">
    <property type="entry name" value="ATP_synth_F0_asu_AS"/>
</dbReference>
<dbReference type="Proteomes" id="UP001177341">
    <property type="component" value="Unassembled WGS sequence"/>
</dbReference>
<dbReference type="CDD" id="cd00310">
    <property type="entry name" value="ATP-synt_Fo_a_6"/>
    <property type="match status" value="1"/>
</dbReference>
<dbReference type="RefSeq" id="WP_075173994.1">
    <property type="nucleotide sequence ID" value="NZ_CAXHZV010000003.1"/>
</dbReference>
<evidence type="ECO:0000256" key="11">
    <source>
        <dbReference type="ARBA" id="ARBA00023310"/>
    </source>
</evidence>